<evidence type="ECO:0000256" key="1">
    <source>
        <dbReference type="PROSITE-ProRule" id="PRU10141"/>
    </source>
</evidence>
<comment type="caution">
    <text evidence="4">The sequence shown here is derived from an EMBL/GenBank/DDBJ whole genome shotgun (WGS) entry which is preliminary data.</text>
</comment>
<sequence length="633" mass="70770">MPTTGTVLRNRYKIIKILGSGGFGDTYLAEDLDLPNHPKCVVKHLKPNSNPTVLQIVRRLFDSEAQVLYRLSNDSDQIPRLFAHFEEQSEFYLVQEFIDGKDLGHEISSGKRLTEKEVTKLLQEILEVLAVVHKKNIIHRDIKTQNIMRRRQDSKIVLIDFGAVKEVNTLMVNAQGQTSVSVTIGTAGYMPSEQAAGQPKLCSDVYAVGMLGIYALTGLQPHELPKDPTNGEIIWRNWANVSEKLAQVLSKMVSYHFRDRYPSAVEALQALTPPQKQAPRPAPTPTSTPNFPRRRVIQTVALIAAGFGLAIVGERFLFRPDTRGGTIDDTTTTIPPETETQSSPSKSSTSSQQLQTFQFETVTVNAQGSITNRRNHQANYLVEDLGNSVTLEMVQIPGGTFTMGSPAVEEKRNSDEGPQHQVKVPGFFMGKYEVTQAQYQAIMGNNPSGFKGEKRPVENVSWNDAVEFCKRLSQKTGRTYRLPSEAEWEYACRARTTTPFYFGETITTDLANYRGTDYPVVGTSYLGNYGKGPKGQYRGETTPVGNFPPNAFGLYDMHGNVHEWCQDYWHENYNSAPIDGNAWLNDSDIQARRVLRGGYWQDIPVFCRSADRFTHEADVNNLGIGFRVVLVSA</sequence>
<dbReference type="PROSITE" id="PS00107">
    <property type="entry name" value="PROTEIN_KINASE_ATP"/>
    <property type="match status" value="1"/>
</dbReference>
<dbReference type="GO" id="GO:0004672">
    <property type="term" value="F:protein kinase activity"/>
    <property type="evidence" value="ECO:0007669"/>
    <property type="project" value="InterPro"/>
</dbReference>
<feature type="compositionally biased region" description="Low complexity" evidence="2">
    <location>
        <begin position="330"/>
        <end position="354"/>
    </location>
</feature>
<keyword evidence="5" id="KW-1185">Reference proteome</keyword>
<dbReference type="PANTHER" id="PTHR23150:SF19">
    <property type="entry name" value="FORMYLGLYCINE-GENERATING ENZYME"/>
    <property type="match status" value="1"/>
</dbReference>
<name>A0A8J7IFY2_9NOST</name>
<dbReference type="GO" id="GO:0120147">
    <property type="term" value="F:formylglycine-generating oxidase activity"/>
    <property type="evidence" value="ECO:0007669"/>
    <property type="project" value="TreeGrafter"/>
</dbReference>
<accession>A0A8J7IFY2</accession>
<evidence type="ECO:0000256" key="2">
    <source>
        <dbReference type="SAM" id="MobiDB-lite"/>
    </source>
</evidence>
<proteinExistence type="predicted"/>
<dbReference type="InterPro" id="IPR000719">
    <property type="entry name" value="Prot_kinase_dom"/>
</dbReference>
<dbReference type="GO" id="GO:0005524">
    <property type="term" value="F:ATP binding"/>
    <property type="evidence" value="ECO:0007669"/>
    <property type="project" value="UniProtKB-UniRule"/>
</dbReference>
<dbReference type="EMBL" id="JAECZA010000234">
    <property type="protein sequence ID" value="MBH8576627.1"/>
    <property type="molecule type" value="Genomic_DNA"/>
</dbReference>
<dbReference type="CDD" id="cd14014">
    <property type="entry name" value="STKc_PknB_like"/>
    <property type="match status" value="1"/>
</dbReference>
<feature type="region of interest" description="Disordered" evidence="2">
    <location>
        <begin position="272"/>
        <end position="293"/>
    </location>
</feature>
<dbReference type="SMART" id="SM00220">
    <property type="entry name" value="S_TKc"/>
    <property type="match status" value="1"/>
</dbReference>
<feature type="region of interest" description="Disordered" evidence="2">
    <location>
        <begin position="320"/>
        <end position="354"/>
    </location>
</feature>
<dbReference type="Gene3D" id="3.30.200.20">
    <property type="entry name" value="Phosphorylase Kinase, domain 1"/>
    <property type="match status" value="1"/>
</dbReference>
<keyword evidence="1" id="KW-0067">ATP-binding</keyword>
<feature type="domain" description="Protein kinase" evidence="3">
    <location>
        <begin position="12"/>
        <end position="272"/>
    </location>
</feature>
<evidence type="ECO:0000259" key="3">
    <source>
        <dbReference type="PROSITE" id="PS50011"/>
    </source>
</evidence>
<dbReference type="Pfam" id="PF03781">
    <property type="entry name" value="FGE-sulfatase"/>
    <property type="match status" value="1"/>
</dbReference>
<dbReference type="Pfam" id="PF00069">
    <property type="entry name" value="Pkinase"/>
    <property type="match status" value="1"/>
</dbReference>
<dbReference type="Gene3D" id="1.10.510.10">
    <property type="entry name" value="Transferase(Phosphotransferase) domain 1"/>
    <property type="match status" value="1"/>
</dbReference>
<dbReference type="InterPro" id="IPR005532">
    <property type="entry name" value="SUMF_dom"/>
</dbReference>
<evidence type="ECO:0000313" key="4">
    <source>
        <dbReference type="EMBL" id="MBH8576627.1"/>
    </source>
</evidence>
<organism evidence="4 5">
    <name type="scientific">Dendronalium phyllosphericum CENA369</name>
    <dbReference type="NCBI Taxonomy" id="1725256"/>
    <lineage>
        <taxon>Bacteria</taxon>
        <taxon>Bacillati</taxon>
        <taxon>Cyanobacteriota</taxon>
        <taxon>Cyanophyceae</taxon>
        <taxon>Nostocales</taxon>
        <taxon>Nostocaceae</taxon>
        <taxon>Dendronalium</taxon>
        <taxon>Dendronalium phyllosphericum</taxon>
    </lineage>
</organism>
<dbReference type="Proteomes" id="UP000662314">
    <property type="component" value="Unassembled WGS sequence"/>
</dbReference>
<dbReference type="InterPro" id="IPR042095">
    <property type="entry name" value="SUMF_sf"/>
</dbReference>
<dbReference type="InterPro" id="IPR017441">
    <property type="entry name" value="Protein_kinase_ATP_BS"/>
</dbReference>
<dbReference type="PROSITE" id="PS50011">
    <property type="entry name" value="PROTEIN_KINASE_DOM"/>
    <property type="match status" value="1"/>
</dbReference>
<dbReference type="SUPFAM" id="SSF56436">
    <property type="entry name" value="C-type lectin-like"/>
    <property type="match status" value="1"/>
</dbReference>
<dbReference type="InterPro" id="IPR011009">
    <property type="entry name" value="Kinase-like_dom_sf"/>
</dbReference>
<dbReference type="PANTHER" id="PTHR23150">
    <property type="entry name" value="SULFATASE MODIFYING FACTOR 1, 2"/>
    <property type="match status" value="1"/>
</dbReference>
<dbReference type="InterPro" id="IPR051043">
    <property type="entry name" value="Sulfatase_Mod_Factor_Kinase"/>
</dbReference>
<dbReference type="RefSeq" id="WP_214435355.1">
    <property type="nucleotide sequence ID" value="NZ_CAWPUQ010000162.1"/>
</dbReference>
<evidence type="ECO:0000313" key="5">
    <source>
        <dbReference type="Proteomes" id="UP000662314"/>
    </source>
</evidence>
<dbReference type="AlphaFoldDB" id="A0A8J7IFY2"/>
<feature type="binding site" evidence="1">
    <location>
        <position position="43"/>
    </location>
    <ligand>
        <name>ATP</name>
        <dbReference type="ChEBI" id="CHEBI:30616"/>
    </ligand>
</feature>
<dbReference type="Gene3D" id="3.90.1580.10">
    <property type="entry name" value="paralog of FGE (formylglycine-generating enzyme)"/>
    <property type="match status" value="1"/>
</dbReference>
<gene>
    <name evidence="4" type="ORF">I8752_27290</name>
</gene>
<protein>
    <submittedName>
        <fullName evidence="4">SUMF1/EgtB/PvdO family nonheme iron enzyme</fullName>
    </submittedName>
</protein>
<dbReference type="InterPro" id="IPR016187">
    <property type="entry name" value="CTDL_fold"/>
</dbReference>
<dbReference type="SUPFAM" id="SSF56112">
    <property type="entry name" value="Protein kinase-like (PK-like)"/>
    <property type="match status" value="1"/>
</dbReference>
<reference evidence="4 5" key="1">
    <citation type="journal article" date="2021" name="Int. J. Syst. Evol. Microbiol.">
        <title>Amazonocrinis nigriterrae gen. nov., sp. nov., Atlanticothrix silvestris gen. nov., sp. nov. and Dendronalium phyllosphericum gen. nov., sp. nov., nostocacean cyanobacteria from Brazilian environments.</title>
        <authorList>
            <person name="Alvarenga D.O."/>
            <person name="Andreote A.P.D."/>
            <person name="Branco L.H.Z."/>
            <person name="Delbaje E."/>
            <person name="Cruz R.B."/>
            <person name="Varani A.M."/>
            <person name="Fiore M.F."/>
        </authorList>
    </citation>
    <scope>NUCLEOTIDE SEQUENCE [LARGE SCALE GENOMIC DNA]</scope>
    <source>
        <strain evidence="4 5">CENA369</strain>
    </source>
</reference>
<keyword evidence="1" id="KW-0547">Nucleotide-binding</keyword>